<dbReference type="AlphaFoldDB" id="A0AAE1A6Q2"/>
<dbReference type="Proteomes" id="UP001283361">
    <property type="component" value="Unassembled WGS sequence"/>
</dbReference>
<feature type="region of interest" description="Disordered" evidence="1">
    <location>
        <begin position="29"/>
        <end position="49"/>
    </location>
</feature>
<protein>
    <submittedName>
        <fullName evidence="2">Uncharacterized protein</fullName>
    </submittedName>
</protein>
<sequence length="125" mass="13782">MATIDITAGSKHLENTALALRRHHLKPIATTTAPDQNTPHQRTDTSSGLATRLALSRCSVYRTLQTWPIFGKFSDTFLVRSGRTPTRRASSTLSMQCSIYSSHPQPPLPTTHLSLAGSNWTKHQS</sequence>
<gene>
    <name evidence="2" type="ORF">RRG08_004614</name>
</gene>
<evidence type="ECO:0000313" key="2">
    <source>
        <dbReference type="EMBL" id="KAK3782299.1"/>
    </source>
</evidence>
<reference evidence="2" key="1">
    <citation type="journal article" date="2023" name="G3 (Bethesda)">
        <title>A reference genome for the long-term kleptoplast-retaining sea slug Elysia crispata morphotype clarki.</title>
        <authorList>
            <person name="Eastman K.E."/>
            <person name="Pendleton A.L."/>
            <person name="Shaikh M.A."/>
            <person name="Suttiyut T."/>
            <person name="Ogas R."/>
            <person name="Tomko P."/>
            <person name="Gavelis G."/>
            <person name="Widhalm J.R."/>
            <person name="Wisecaver J.H."/>
        </authorList>
    </citation>
    <scope>NUCLEOTIDE SEQUENCE</scope>
    <source>
        <strain evidence="2">ECLA1</strain>
    </source>
</reference>
<organism evidence="2 3">
    <name type="scientific">Elysia crispata</name>
    <name type="common">lettuce slug</name>
    <dbReference type="NCBI Taxonomy" id="231223"/>
    <lineage>
        <taxon>Eukaryota</taxon>
        <taxon>Metazoa</taxon>
        <taxon>Spiralia</taxon>
        <taxon>Lophotrochozoa</taxon>
        <taxon>Mollusca</taxon>
        <taxon>Gastropoda</taxon>
        <taxon>Heterobranchia</taxon>
        <taxon>Euthyneura</taxon>
        <taxon>Panpulmonata</taxon>
        <taxon>Sacoglossa</taxon>
        <taxon>Placobranchoidea</taxon>
        <taxon>Plakobranchidae</taxon>
        <taxon>Elysia</taxon>
    </lineage>
</organism>
<evidence type="ECO:0000313" key="3">
    <source>
        <dbReference type="Proteomes" id="UP001283361"/>
    </source>
</evidence>
<keyword evidence="3" id="KW-1185">Reference proteome</keyword>
<evidence type="ECO:0000256" key="1">
    <source>
        <dbReference type="SAM" id="MobiDB-lite"/>
    </source>
</evidence>
<feature type="region of interest" description="Disordered" evidence="1">
    <location>
        <begin position="101"/>
        <end position="125"/>
    </location>
</feature>
<name>A0AAE1A6Q2_9GAST</name>
<feature type="compositionally biased region" description="Polar residues" evidence="1">
    <location>
        <begin position="111"/>
        <end position="125"/>
    </location>
</feature>
<comment type="caution">
    <text evidence="2">The sequence shown here is derived from an EMBL/GenBank/DDBJ whole genome shotgun (WGS) entry which is preliminary data.</text>
</comment>
<dbReference type="EMBL" id="JAWDGP010002517">
    <property type="protein sequence ID" value="KAK3782299.1"/>
    <property type="molecule type" value="Genomic_DNA"/>
</dbReference>
<accession>A0AAE1A6Q2</accession>
<proteinExistence type="predicted"/>